<sequence>MRKVKSLDLNFCPRFKDEVIELPHSLVTCDSLEVLKLFLYKHPLILPTVTGFLALRVLELNMIELLDDDSAVGVARDLNGYFPASLPNLKTLEISTTSDDYTMKAVIRILRCSPNLESLFDYSRGFRQEIWGTFWLVQRELDEVLARHLKRVEFLEFNVEKRRLDMARFLLEHGKELEEMAFSWRDKDNYHEKSTETLKEV</sequence>
<proteinExistence type="predicted"/>
<keyword evidence="2" id="KW-1185">Reference proteome</keyword>
<organism evidence="1 2">
    <name type="scientific">Smallanthus sonchifolius</name>
    <dbReference type="NCBI Taxonomy" id="185202"/>
    <lineage>
        <taxon>Eukaryota</taxon>
        <taxon>Viridiplantae</taxon>
        <taxon>Streptophyta</taxon>
        <taxon>Embryophyta</taxon>
        <taxon>Tracheophyta</taxon>
        <taxon>Spermatophyta</taxon>
        <taxon>Magnoliopsida</taxon>
        <taxon>eudicotyledons</taxon>
        <taxon>Gunneridae</taxon>
        <taxon>Pentapetalae</taxon>
        <taxon>asterids</taxon>
        <taxon>campanulids</taxon>
        <taxon>Asterales</taxon>
        <taxon>Asteraceae</taxon>
        <taxon>Asteroideae</taxon>
        <taxon>Heliantheae alliance</taxon>
        <taxon>Millerieae</taxon>
        <taxon>Smallanthus</taxon>
    </lineage>
</organism>
<reference evidence="2" key="1">
    <citation type="journal article" date="2022" name="Mol. Ecol. Resour.">
        <title>The genomes of chicory, endive, great burdock and yacon provide insights into Asteraceae palaeo-polyploidization history and plant inulin production.</title>
        <authorList>
            <person name="Fan W."/>
            <person name="Wang S."/>
            <person name="Wang H."/>
            <person name="Wang A."/>
            <person name="Jiang F."/>
            <person name="Liu H."/>
            <person name="Zhao H."/>
            <person name="Xu D."/>
            <person name="Zhang Y."/>
        </authorList>
    </citation>
    <scope>NUCLEOTIDE SEQUENCE [LARGE SCALE GENOMIC DNA]</scope>
    <source>
        <strain evidence="2">cv. Yunnan</strain>
    </source>
</reference>
<reference evidence="1 2" key="2">
    <citation type="journal article" date="2022" name="Mol. Ecol. Resour.">
        <title>The genomes of chicory, endive, great burdock and yacon provide insights into Asteraceae paleo-polyploidization history and plant inulin production.</title>
        <authorList>
            <person name="Fan W."/>
            <person name="Wang S."/>
            <person name="Wang H."/>
            <person name="Wang A."/>
            <person name="Jiang F."/>
            <person name="Liu H."/>
            <person name="Zhao H."/>
            <person name="Xu D."/>
            <person name="Zhang Y."/>
        </authorList>
    </citation>
    <scope>NUCLEOTIDE SEQUENCE [LARGE SCALE GENOMIC DNA]</scope>
    <source>
        <strain evidence="2">cv. Yunnan</strain>
        <tissue evidence="1">Leaves</tissue>
    </source>
</reference>
<comment type="caution">
    <text evidence="1">The sequence shown here is derived from an EMBL/GenBank/DDBJ whole genome shotgun (WGS) entry which is preliminary data.</text>
</comment>
<dbReference type="EMBL" id="CM042027">
    <property type="protein sequence ID" value="KAI3800864.1"/>
    <property type="molecule type" value="Genomic_DNA"/>
</dbReference>
<evidence type="ECO:0000313" key="2">
    <source>
        <dbReference type="Proteomes" id="UP001056120"/>
    </source>
</evidence>
<dbReference type="Proteomes" id="UP001056120">
    <property type="component" value="Linkage Group LG10"/>
</dbReference>
<evidence type="ECO:0000313" key="1">
    <source>
        <dbReference type="EMBL" id="KAI3800864.1"/>
    </source>
</evidence>
<name>A0ACB9HYL1_9ASTR</name>
<accession>A0ACB9HYL1</accession>
<gene>
    <name evidence="1" type="ORF">L1987_28963</name>
</gene>
<protein>
    <submittedName>
        <fullName evidence="1">Uncharacterized protein</fullName>
    </submittedName>
</protein>